<evidence type="ECO:0000313" key="2">
    <source>
        <dbReference type="Proteomes" id="UP001360953"/>
    </source>
</evidence>
<reference evidence="1 2" key="1">
    <citation type="submission" date="2024-04" db="EMBL/GenBank/DDBJ databases">
        <title>Phyllosticta paracitricarpa is synonymous to the EU quarantine fungus P. citricarpa based on phylogenomic analyses.</title>
        <authorList>
            <consortium name="Lawrence Berkeley National Laboratory"/>
            <person name="Van ingen-buijs V.A."/>
            <person name="Van westerhoven A.C."/>
            <person name="Haridas S."/>
            <person name="Skiadas P."/>
            <person name="Martin F."/>
            <person name="Groenewald J.Z."/>
            <person name="Crous P.W."/>
            <person name="Seidl M.F."/>
        </authorList>
    </citation>
    <scope>NUCLEOTIDE SEQUENCE [LARGE SCALE GENOMIC DNA]</scope>
    <source>
        <strain evidence="1 2">CPC 17464</strain>
    </source>
</reference>
<protein>
    <submittedName>
        <fullName evidence="1">Uncharacterized protein</fullName>
    </submittedName>
</protein>
<comment type="caution">
    <text evidence="1">The sequence shown here is derived from an EMBL/GenBank/DDBJ whole genome shotgun (WGS) entry which is preliminary data.</text>
</comment>
<proteinExistence type="predicted"/>
<sequence length="184" mass="20653">MAASESLLLTPCSCQSVDAGLHRHFISARRYNPSERALQRELLEYTALPCEVFELLQRSIQPHLYLALPSTSQELSRGIRPYNLRLLDFQRGGAVGLQQLRASKSSLSFVFALDAKPLRSKPSMRPFPLVQTLESLDKSPEHLPSVHLLSAKATKSNLLINCLSHHFSNEFTTGRLAQLVRAWC</sequence>
<name>A0ABR1LMM5_9PEZI</name>
<gene>
    <name evidence="1" type="ORF">J3D65DRAFT_398589</name>
</gene>
<dbReference type="EMBL" id="JBBPEH010000007">
    <property type="protein sequence ID" value="KAK7535985.1"/>
    <property type="molecule type" value="Genomic_DNA"/>
</dbReference>
<accession>A0ABR1LMM5</accession>
<dbReference type="Proteomes" id="UP001360953">
    <property type="component" value="Unassembled WGS sequence"/>
</dbReference>
<evidence type="ECO:0000313" key="1">
    <source>
        <dbReference type="EMBL" id="KAK7535985.1"/>
    </source>
</evidence>
<dbReference type="RefSeq" id="XP_066654401.1">
    <property type="nucleotide sequence ID" value="XM_066795901.1"/>
</dbReference>
<keyword evidence="2" id="KW-1185">Reference proteome</keyword>
<dbReference type="GeneID" id="92028807"/>
<organism evidence="1 2">
    <name type="scientific">Phyllosticta citribraziliensis</name>
    <dbReference type="NCBI Taxonomy" id="989973"/>
    <lineage>
        <taxon>Eukaryota</taxon>
        <taxon>Fungi</taxon>
        <taxon>Dikarya</taxon>
        <taxon>Ascomycota</taxon>
        <taxon>Pezizomycotina</taxon>
        <taxon>Dothideomycetes</taxon>
        <taxon>Dothideomycetes incertae sedis</taxon>
        <taxon>Botryosphaeriales</taxon>
        <taxon>Phyllostictaceae</taxon>
        <taxon>Phyllosticta</taxon>
    </lineage>
</organism>